<keyword evidence="2" id="KW-1185">Reference proteome</keyword>
<dbReference type="Proteomes" id="UP000243778">
    <property type="component" value="Unassembled WGS sequence"/>
</dbReference>
<organism evidence="1 2">
    <name type="scientific">Pseudomonas kuykendallii</name>
    <dbReference type="NCBI Taxonomy" id="1007099"/>
    <lineage>
        <taxon>Bacteria</taxon>
        <taxon>Pseudomonadati</taxon>
        <taxon>Pseudomonadota</taxon>
        <taxon>Gammaproteobacteria</taxon>
        <taxon>Pseudomonadales</taxon>
        <taxon>Pseudomonadaceae</taxon>
        <taxon>Pseudomonas</taxon>
    </lineage>
</organism>
<dbReference type="InterPro" id="IPR012863">
    <property type="entry name" value="DUF1636"/>
</dbReference>
<reference evidence="2" key="1">
    <citation type="submission" date="2016-10" db="EMBL/GenBank/DDBJ databases">
        <authorList>
            <person name="Varghese N."/>
            <person name="Submissions S."/>
        </authorList>
    </citation>
    <scope>NUCLEOTIDE SEQUENCE [LARGE SCALE GENOMIC DNA]</scope>
    <source>
        <strain evidence="2">NRRL B-59562</strain>
    </source>
</reference>
<protein>
    <submittedName>
        <fullName evidence="1">Predicted metal-binding protein</fullName>
    </submittedName>
</protein>
<proteinExistence type="predicted"/>
<dbReference type="AlphaFoldDB" id="A0A1H3C553"/>
<dbReference type="Pfam" id="PF07845">
    <property type="entry name" value="DUF1636"/>
    <property type="match status" value="1"/>
</dbReference>
<gene>
    <name evidence="1" type="ORF">SAMN05216287_3107</name>
</gene>
<dbReference type="STRING" id="1007099.SAMN05216287_3107"/>
<sequence length="126" mass="13642">MTSQLMLCETCGGADASQPEAPRRGALFADQVERLARQQEEAGAAPLAIARTRCLMACQRHCTALLRGPGKIGYVLGDLAADEDAAEALLDYARKHQQSDTGQVPFRTWPAGIKGKFIARIPVFEQ</sequence>
<evidence type="ECO:0000313" key="1">
    <source>
        <dbReference type="EMBL" id="SDX49236.1"/>
    </source>
</evidence>
<accession>A0A1H3C553</accession>
<evidence type="ECO:0000313" key="2">
    <source>
        <dbReference type="Proteomes" id="UP000243778"/>
    </source>
</evidence>
<dbReference type="RefSeq" id="WP_090230041.1">
    <property type="nucleotide sequence ID" value="NZ_FNNU01000004.1"/>
</dbReference>
<name>A0A1H3C553_9PSED</name>
<dbReference type="EMBL" id="FNNU01000004">
    <property type="protein sequence ID" value="SDX49236.1"/>
    <property type="molecule type" value="Genomic_DNA"/>
</dbReference>
<dbReference type="OrthoDB" id="424426at2"/>